<accession>A0A8S1N2N7</accession>
<evidence type="ECO:0000256" key="1">
    <source>
        <dbReference type="SAM" id="Coils"/>
    </source>
</evidence>
<name>A0A8S1N2N7_9CILI</name>
<evidence type="ECO:0000313" key="2">
    <source>
        <dbReference type="EMBL" id="CAD8084036.1"/>
    </source>
</evidence>
<comment type="caution">
    <text evidence="2">The sequence shown here is derived from an EMBL/GenBank/DDBJ whole genome shotgun (WGS) entry which is preliminary data.</text>
</comment>
<keyword evidence="3" id="KW-1185">Reference proteome</keyword>
<feature type="coiled-coil region" evidence="1">
    <location>
        <begin position="22"/>
        <end position="53"/>
    </location>
</feature>
<dbReference type="OrthoDB" id="310220at2759"/>
<sequence>MENSNQIIEKLFQFQLGFSQIIQKLQEEAKKYKDLYEKANEEIMDHYQKYQKEQFFSQNLRKSIQSSLDENFNELQEQYQVFKKNVLKYQFQKLEFDKFYQDFQLEKFVEKQHRRYYNVSLQEISPLNFDLITSIAIMQQQLVQNQNQQFKKNERFSYFIQQKTQMLQELNQIRGQKEKEILEKIEENKKQQEDIKRELEVHQNKIDNATEDGNQNNNYQEDDNLSEAEELTQQCQECGQQIYFNHFLTKCLHYYHEECIIQKIKAHCNQTNIYCTCNSLINSRMIKDALKHQQQDQKQFTYENFLQNQVDQLIKQCKNNYTKCQCGFFYISEKEEEIKSCIYCQ</sequence>
<keyword evidence="1" id="KW-0175">Coiled coil</keyword>
<feature type="coiled-coil region" evidence="1">
    <location>
        <begin position="160"/>
        <end position="212"/>
    </location>
</feature>
<proteinExistence type="predicted"/>
<gene>
    <name evidence="2" type="ORF">PSON_ATCC_30995.1.T0460043</name>
</gene>
<dbReference type="EMBL" id="CAJJDN010000046">
    <property type="protein sequence ID" value="CAD8084036.1"/>
    <property type="molecule type" value="Genomic_DNA"/>
</dbReference>
<dbReference type="AlphaFoldDB" id="A0A8S1N2N7"/>
<protein>
    <submittedName>
        <fullName evidence="2">Uncharacterized protein</fullName>
    </submittedName>
</protein>
<reference evidence="2" key="1">
    <citation type="submission" date="2021-01" db="EMBL/GenBank/DDBJ databases">
        <authorList>
            <consortium name="Genoscope - CEA"/>
            <person name="William W."/>
        </authorList>
    </citation>
    <scope>NUCLEOTIDE SEQUENCE</scope>
</reference>
<evidence type="ECO:0000313" key="3">
    <source>
        <dbReference type="Proteomes" id="UP000692954"/>
    </source>
</evidence>
<organism evidence="2 3">
    <name type="scientific">Paramecium sonneborni</name>
    <dbReference type="NCBI Taxonomy" id="65129"/>
    <lineage>
        <taxon>Eukaryota</taxon>
        <taxon>Sar</taxon>
        <taxon>Alveolata</taxon>
        <taxon>Ciliophora</taxon>
        <taxon>Intramacronucleata</taxon>
        <taxon>Oligohymenophorea</taxon>
        <taxon>Peniculida</taxon>
        <taxon>Parameciidae</taxon>
        <taxon>Paramecium</taxon>
    </lineage>
</organism>
<dbReference type="Proteomes" id="UP000692954">
    <property type="component" value="Unassembled WGS sequence"/>
</dbReference>